<evidence type="ECO:0000256" key="1">
    <source>
        <dbReference type="SAM" id="MobiDB-lite"/>
    </source>
</evidence>
<dbReference type="EMBL" id="FR799585">
    <property type="protein sequence ID" value="CBZ30092.1"/>
    <property type="molecule type" value="Genomic_DNA"/>
</dbReference>
<evidence type="ECO:0000313" key="3">
    <source>
        <dbReference type="EMBL" id="CBZ30092.1"/>
    </source>
</evidence>
<protein>
    <recommendedName>
        <fullName evidence="5">Proteophosphoglycan</fullName>
    </recommendedName>
</protein>
<dbReference type="KEGG" id="lmi:LMXM_32_2835"/>
<dbReference type="OMA" id="VEDDWEW"/>
<dbReference type="OrthoDB" id="267914at2759"/>
<reference evidence="3 4" key="1">
    <citation type="journal article" date="2011" name="Genome Res.">
        <title>Chromosome and gene copy number variation allow major structural change between species and strains of Leishmania.</title>
        <authorList>
            <person name="Rogers M.B."/>
            <person name="Hilley J.D."/>
            <person name="Dickens N.J."/>
            <person name="Wilkes J."/>
            <person name="Bates P.A."/>
            <person name="Depledge D.P."/>
            <person name="Harris D."/>
            <person name="Her Y."/>
            <person name="Herzyk P."/>
            <person name="Imamura H."/>
            <person name="Otto T.D."/>
            <person name="Sanders M."/>
            <person name="Seeger K."/>
            <person name="Dujardin J.C."/>
            <person name="Berriman M."/>
            <person name="Smith D.F."/>
            <person name="Hertz-Fowler C."/>
            <person name="Mottram J.C."/>
        </authorList>
    </citation>
    <scope>NUCLEOTIDE SEQUENCE [LARGE SCALE GENOMIC DNA]</scope>
    <source>
        <strain evidence="3 4">MHOM/GT/2001/U1103</strain>
    </source>
</reference>
<feature type="transmembrane region" description="Helical" evidence="2">
    <location>
        <begin position="389"/>
        <end position="409"/>
    </location>
</feature>
<feature type="region of interest" description="Disordered" evidence="1">
    <location>
        <begin position="550"/>
        <end position="622"/>
    </location>
</feature>
<gene>
    <name evidence="3" type="ORF">LMXM_32_2835</name>
</gene>
<feature type="compositionally biased region" description="Polar residues" evidence="1">
    <location>
        <begin position="564"/>
        <end position="597"/>
    </location>
</feature>
<keyword evidence="2" id="KW-0812">Transmembrane</keyword>
<evidence type="ECO:0000313" key="4">
    <source>
        <dbReference type="Proteomes" id="UP000007259"/>
    </source>
</evidence>
<organism evidence="3 4">
    <name type="scientific">Leishmania mexicana (strain MHOM/GT/2001/U1103)</name>
    <dbReference type="NCBI Taxonomy" id="929439"/>
    <lineage>
        <taxon>Eukaryota</taxon>
        <taxon>Discoba</taxon>
        <taxon>Euglenozoa</taxon>
        <taxon>Kinetoplastea</taxon>
        <taxon>Metakinetoplastina</taxon>
        <taxon>Trypanosomatida</taxon>
        <taxon>Trypanosomatidae</taxon>
        <taxon>Leishmaniinae</taxon>
        <taxon>Leishmania</taxon>
    </lineage>
</organism>
<feature type="compositionally biased region" description="Polar residues" evidence="1">
    <location>
        <begin position="366"/>
        <end position="379"/>
    </location>
</feature>
<feature type="region of interest" description="Disordered" evidence="1">
    <location>
        <begin position="338"/>
        <end position="387"/>
    </location>
</feature>
<dbReference type="VEuPathDB" id="TriTrypDB:LmxM.32.2835"/>
<keyword evidence="2" id="KW-0472">Membrane</keyword>
<feature type="compositionally biased region" description="Low complexity" evidence="1">
    <location>
        <begin position="503"/>
        <end position="513"/>
    </location>
</feature>
<keyword evidence="4" id="KW-1185">Reference proteome</keyword>
<sequence length="622" mass="63236">MAHPSHRRGTGGRHRATVMCVLFAVFFVLGDLYCTLVHAQQQVRGLAELESGSLPQAGQSLNSRYNTREAVNKEGIFGEKGLQARADHEVMNMETVAHSGATSFNWKAEDNPPIESGSSSFAATSESSAVEGSSSFHSGSGSSSFAATSESSAVEGSSSFHSGSGSSSFAATSESSAVEGSSSFHSGSGSSSFAATSESSAVEGSSSFHSGSGSSSFAATSESSAVEGSSSFHSGSGSSSFAATSESSAVEGSSSFHSGSGSSSFAATSESSAVEGSSSFHSGSGSSSFAATSESSAVEGSSSFHSGSGSSSFAATSESSAVEGSSSFHSGSGSSSFAGSSHSSSTSSSSEANKEKQPGEGVADMTLTNTVTTASSETPTAKRPAKDHGMGTALVLFFVILFIVALIMYGGRRCRSACPFVGQNGGGSGSRPYSFFQQQRLRYSTLRSDNGAYLGMEPSSVAAGVPAGGRKLGRFFQSQRGGGDNEGYSDISVELKENPKTVRGAGARRSGDAADSFSHIVDNNSATKNELFHSSASSAGPVSVQIPTQSKTSLKSLRKGKLGQVSTTPAASFFSGSTTEASGPNTRSSLYRSTADTRSGHADAAAMPPTRTQPRVENDWEW</sequence>
<proteinExistence type="predicted"/>
<dbReference type="PhylomeDB" id="E9B4C4"/>
<keyword evidence="2" id="KW-1133">Transmembrane helix</keyword>
<evidence type="ECO:0008006" key="5">
    <source>
        <dbReference type="Google" id="ProtNLM"/>
    </source>
</evidence>
<dbReference type="RefSeq" id="XP_003878541.1">
    <property type="nucleotide sequence ID" value="XM_003878492.1"/>
</dbReference>
<dbReference type="AlphaFoldDB" id="E9B4C4"/>
<dbReference type="Proteomes" id="UP000007259">
    <property type="component" value="Chromosome 32"/>
</dbReference>
<evidence type="ECO:0000256" key="2">
    <source>
        <dbReference type="SAM" id="Phobius"/>
    </source>
</evidence>
<feature type="region of interest" description="Disordered" evidence="1">
    <location>
        <begin position="476"/>
        <end position="513"/>
    </location>
</feature>
<dbReference type="GeneID" id="13452146"/>
<feature type="compositionally biased region" description="Low complexity" evidence="1">
    <location>
        <begin position="338"/>
        <end position="350"/>
    </location>
</feature>
<accession>E9B4C4</accession>
<name>E9B4C4_LEIMU</name>